<dbReference type="Proteomes" id="UP000790787">
    <property type="component" value="Chromosome 7"/>
</dbReference>
<reference evidence="2" key="2">
    <citation type="submission" date="2025-08" db="UniProtKB">
        <authorList>
            <consortium name="RefSeq"/>
        </authorList>
    </citation>
    <scope>IDENTIFICATION</scope>
    <source>
        <tissue evidence="2">Leaf</tissue>
    </source>
</reference>
<name>A0AC58RPE6_TOBAC</name>
<evidence type="ECO:0000313" key="1">
    <source>
        <dbReference type="Proteomes" id="UP000790787"/>
    </source>
</evidence>
<proteinExistence type="predicted"/>
<keyword evidence="1" id="KW-1185">Reference proteome</keyword>
<organism evidence="1 2">
    <name type="scientific">Nicotiana tabacum</name>
    <name type="common">Common tobacco</name>
    <dbReference type="NCBI Taxonomy" id="4097"/>
    <lineage>
        <taxon>Eukaryota</taxon>
        <taxon>Viridiplantae</taxon>
        <taxon>Streptophyta</taxon>
        <taxon>Embryophyta</taxon>
        <taxon>Tracheophyta</taxon>
        <taxon>Spermatophyta</taxon>
        <taxon>Magnoliopsida</taxon>
        <taxon>eudicotyledons</taxon>
        <taxon>Gunneridae</taxon>
        <taxon>Pentapetalae</taxon>
        <taxon>asterids</taxon>
        <taxon>lamiids</taxon>
        <taxon>Solanales</taxon>
        <taxon>Solanaceae</taxon>
        <taxon>Nicotianoideae</taxon>
        <taxon>Nicotianeae</taxon>
        <taxon>Nicotiana</taxon>
    </lineage>
</organism>
<sequence length="240" mass="28129">MRELLEFDLIEPSDSQWACKALMSTKELSRQEENSAKNDVLAQKEIDFLGMHFVQGEYNLGPHICQELLKLPVANLTTKQIQQFLGVINYVRDFSPNISTYISPLTEMLKKNAPLWGEKKNEEFTKIKEIYKNVKSLYIPSDGKKILQTDFCNEYWNAVLFEEKDGQRKICGYTSGKFKDAEQNYHFTFKEILPVNNGIKKFNFFLIYKEFLIEMDMKTFPKMIQLNAKIIPNPQILRWA</sequence>
<evidence type="ECO:0000313" key="2">
    <source>
        <dbReference type="RefSeq" id="XP_075074559.1"/>
    </source>
</evidence>
<protein>
    <submittedName>
        <fullName evidence="2">Mitochondrial protein AtMg00860</fullName>
    </submittedName>
</protein>
<accession>A0AC58RPE6</accession>
<dbReference type="RefSeq" id="XP_075074559.1">
    <property type="nucleotide sequence ID" value="XM_075218458.1"/>
</dbReference>
<gene>
    <name evidence="2" type="primary">LOC142162142</name>
</gene>
<reference evidence="1" key="1">
    <citation type="journal article" date="2014" name="Nat. Commun.">
        <title>The tobacco genome sequence and its comparison with those of tomato and potato.</title>
        <authorList>
            <person name="Sierro N."/>
            <person name="Battey J.N."/>
            <person name="Ouadi S."/>
            <person name="Bakaher N."/>
            <person name="Bovet L."/>
            <person name="Willig A."/>
            <person name="Goepfert S."/>
            <person name="Peitsch M.C."/>
            <person name="Ivanov N.V."/>
        </authorList>
    </citation>
    <scope>NUCLEOTIDE SEQUENCE [LARGE SCALE GENOMIC DNA]</scope>
</reference>